<comment type="caution">
    <text evidence="1">The sequence shown here is derived from an EMBL/GenBank/DDBJ whole genome shotgun (WGS) entry which is preliminary data.</text>
</comment>
<keyword evidence="2" id="KW-1185">Reference proteome</keyword>
<dbReference type="EMBL" id="JAFBER010000013">
    <property type="protein sequence ID" value="MBM7645881.1"/>
    <property type="molecule type" value="Genomic_DNA"/>
</dbReference>
<dbReference type="RefSeq" id="WP_275583952.1">
    <property type="nucleotide sequence ID" value="NZ_JAFBER010000013.1"/>
</dbReference>
<name>A0ABS2Q0Z3_9BACL</name>
<proteinExistence type="predicted"/>
<protein>
    <submittedName>
        <fullName evidence="1">Uncharacterized protein</fullName>
    </submittedName>
</protein>
<evidence type="ECO:0000313" key="2">
    <source>
        <dbReference type="Proteomes" id="UP000808914"/>
    </source>
</evidence>
<dbReference type="Proteomes" id="UP000808914">
    <property type="component" value="Unassembled WGS sequence"/>
</dbReference>
<evidence type="ECO:0000313" key="1">
    <source>
        <dbReference type="EMBL" id="MBM7645881.1"/>
    </source>
</evidence>
<accession>A0ABS2Q0Z3</accession>
<sequence length="43" mass="5448">MLQLSHKELERRWKLREKIKNRKIKEKYQAICKLKNHTKRETN</sequence>
<organism evidence="1 2">
    <name type="scientific">Scopulibacillus daqui</name>
    <dbReference type="NCBI Taxonomy" id="1469162"/>
    <lineage>
        <taxon>Bacteria</taxon>
        <taxon>Bacillati</taxon>
        <taxon>Bacillota</taxon>
        <taxon>Bacilli</taxon>
        <taxon>Bacillales</taxon>
        <taxon>Sporolactobacillaceae</taxon>
        <taxon>Scopulibacillus</taxon>
    </lineage>
</organism>
<reference evidence="1 2" key="1">
    <citation type="submission" date="2021-01" db="EMBL/GenBank/DDBJ databases">
        <title>Genomic Encyclopedia of Type Strains, Phase IV (KMG-IV): sequencing the most valuable type-strain genomes for metagenomic binning, comparative biology and taxonomic classification.</title>
        <authorList>
            <person name="Goeker M."/>
        </authorList>
    </citation>
    <scope>NUCLEOTIDE SEQUENCE [LARGE SCALE GENOMIC DNA]</scope>
    <source>
        <strain evidence="1 2">DSM 28236</strain>
    </source>
</reference>
<gene>
    <name evidence="1" type="ORF">JOD45_002106</name>
</gene>